<dbReference type="AlphaFoldDB" id="A0A1R1XFN7"/>
<dbReference type="Proteomes" id="UP000187283">
    <property type="component" value="Unassembled WGS sequence"/>
</dbReference>
<evidence type="ECO:0000313" key="1">
    <source>
        <dbReference type="EMBL" id="OMJ13406.1"/>
    </source>
</evidence>
<accession>A0A1R1XFN7</accession>
<sequence length="180" mass="20423">MVPISTDVINNPSITAASRNGSAGSKKLKISAVEQQELESRGMENQRCILKAQGLSDTAVDMIVSNHCAFKSRSRYHSIQQQFLDWYLSNNNTTEIQLNNILNYLSHIFTTKKLSENTIRAYKSAIFNFVVDSKSMEKSPCMNEFLRAIDETEINSFANPIINMSPIIERLIKWVNTKDL</sequence>
<evidence type="ECO:0008006" key="3">
    <source>
        <dbReference type="Google" id="ProtNLM"/>
    </source>
</evidence>
<comment type="caution">
    <text evidence="1">The sequence shown here is derived from an EMBL/GenBank/DDBJ whole genome shotgun (WGS) entry which is preliminary data.</text>
</comment>
<evidence type="ECO:0000313" key="2">
    <source>
        <dbReference type="Proteomes" id="UP000187283"/>
    </source>
</evidence>
<gene>
    <name evidence="1" type="ORF">AYI70_g8515</name>
</gene>
<name>A0A1R1XFN7_9FUNG</name>
<dbReference type="STRING" id="133412.A0A1R1XFN7"/>
<reference evidence="1 2" key="1">
    <citation type="submission" date="2017-01" db="EMBL/GenBank/DDBJ databases">
        <authorList>
            <person name="Mah S.A."/>
            <person name="Swanson W.J."/>
            <person name="Moy G.W."/>
            <person name="Vacquier V.D."/>
        </authorList>
    </citation>
    <scope>NUCLEOTIDE SEQUENCE [LARGE SCALE GENOMIC DNA]</scope>
    <source>
        <strain evidence="1 2">GSMNP</strain>
    </source>
</reference>
<dbReference type="OrthoDB" id="5706130at2759"/>
<keyword evidence="2" id="KW-1185">Reference proteome</keyword>
<dbReference type="EMBL" id="LSSN01003497">
    <property type="protein sequence ID" value="OMJ13406.1"/>
    <property type="molecule type" value="Genomic_DNA"/>
</dbReference>
<protein>
    <recommendedName>
        <fullName evidence="3">Core-binding (CB) domain-containing protein</fullName>
    </recommendedName>
</protein>
<proteinExistence type="predicted"/>
<organism evidence="1 2">
    <name type="scientific">Smittium culicis</name>
    <dbReference type="NCBI Taxonomy" id="133412"/>
    <lineage>
        <taxon>Eukaryota</taxon>
        <taxon>Fungi</taxon>
        <taxon>Fungi incertae sedis</taxon>
        <taxon>Zoopagomycota</taxon>
        <taxon>Kickxellomycotina</taxon>
        <taxon>Harpellomycetes</taxon>
        <taxon>Harpellales</taxon>
        <taxon>Legeriomycetaceae</taxon>
        <taxon>Smittium</taxon>
    </lineage>
</organism>